<gene>
    <name evidence="4" type="ORF">HPC62_15900</name>
</gene>
<name>A0A6M8B8X3_9CYAN</name>
<reference evidence="4 5" key="1">
    <citation type="submission" date="2020-05" db="EMBL/GenBank/DDBJ databases">
        <title>Complete genome sequence of of a novel Thermoleptolyngbya strain isolated from hot springs of Ganzi, Sichuan China.</title>
        <authorList>
            <person name="Tang J."/>
            <person name="Daroch M."/>
            <person name="Li L."/>
            <person name="Waleron K."/>
            <person name="Waleron M."/>
            <person name="Waleron M."/>
        </authorList>
    </citation>
    <scope>NUCLEOTIDE SEQUENCE [LARGE SCALE GENOMIC DNA]</scope>
    <source>
        <strain evidence="4 5">PKUAC-SCTA183</strain>
    </source>
</reference>
<feature type="transmembrane region" description="Helical" evidence="2">
    <location>
        <begin position="33"/>
        <end position="55"/>
    </location>
</feature>
<keyword evidence="2" id="KW-0812">Transmembrane</keyword>
<evidence type="ECO:0000313" key="4">
    <source>
        <dbReference type="EMBL" id="QKD83484.1"/>
    </source>
</evidence>
<keyword evidence="5" id="KW-1185">Reference proteome</keyword>
<dbReference type="RefSeq" id="WP_172357241.1">
    <property type="nucleotide sequence ID" value="NZ_CP053661.1"/>
</dbReference>
<feature type="domain" description="GerMN" evidence="3">
    <location>
        <begin position="143"/>
        <end position="229"/>
    </location>
</feature>
<feature type="region of interest" description="Disordered" evidence="1">
    <location>
        <begin position="1"/>
        <end position="29"/>
    </location>
</feature>
<keyword evidence="2" id="KW-1133">Transmembrane helix</keyword>
<dbReference type="InterPro" id="IPR019606">
    <property type="entry name" value="GerMN"/>
</dbReference>
<evidence type="ECO:0000259" key="3">
    <source>
        <dbReference type="SMART" id="SM00909"/>
    </source>
</evidence>
<dbReference type="KEGG" id="theu:HPC62_15900"/>
<sequence>MDNHSFQDQPLPSNTTEQPGLAESSTSSSRLPVGVVAALAGVVLAAGSATAWFTWQTVTSRAPQPEPTVAVSPSPLAAPIENPPIAQEPAVDAPSNAEPTGEPIAVVQQRTVQVYWLKDDGQKTTLVPASVSVESGDRPEEILKATFEALLLGPSDNTVGSTIPRDTTLRSVEVEDDGVHVDLSNSFTQGGGSTSMTGRLAQVVYTATTLDPNAKVWITIEGKPLEVLGGEGILVNQPTSRADIAEDFSL</sequence>
<evidence type="ECO:0000313" key="5">
    <source>
        <dbReference type="Proteomes" id="UP000505210"/>
    </source>
</evidence>
<accession>A0A6M8B8X3</accession>
<organism evidence="4 5">
    <name type="scientific">Thermoleptolyngbya sichuanensis A183</name>
    <dbReference type="NCBI Taxonomy" id="2737172"/>
    <lineage>
        <taxon>Bacteria</taxon>
        <taxon>Bacillati</taxon>
        <taxon>Cyanobacteriota</taxon>
        <taxon>Cyanophyceae</taxon>
        <taxon>Oculatellales</taxon>
        <taxon>Oculatellaceae</taxon>
        <taxon>Thermoleptolyngbya</taxon>
        <taxon>Thermoleptolyngbya sichuanensis</taxon>
    </lineage>
</organism>
<dbReference type="SMART" id="SM00909">
    <property type="entry name" value="Germane"/>
    <property type="match status" value="1"/>
</dbReference>
<protein>
    <submittedName>
        <fullName evidence="4">Spore germination protein</fullName>
    </submittedName>
</protein>
<keyword evidence="2" id="KW-0472">Membrane</keyword>
<dbReference type="AlphaFoldDB" id="A0A6M8B8X3"/>
<dbReference type="Pfam" id="PF10646">
    <property type="entry name" value="Germane"/>
    <property type="match status" value="1"/>
</dbReference>
<dbReference type="Proteomes" id="UP000505210">
    <property type="component" value="Chromosome"/>
</dbReference>
<evidence type="ECO:0000256" key="2">
    <source>
        <dbReference type="SAM" id="Phobius"/>
    </source>
</evidence>
<evidence type="ECO:0000256" key="1">
    <source>
        <dbReference type="SAM" id="MobiDB-lite"/>
    </source>
</evidence>
<proteinExistence type="predicted"/>
<dbReference type="EMBL" id="CP053661">
    <property type="protein sequence ID" value="QKD83484.1"/>
    <property type="molecule type" value="Genomic_DNA"/>
</dbReference>